<organism evidence="1 2">
    <name type="scientific">Trifolium medium</name>
    <dbReference type="NCBI Taxonomy" id="97028"/>
    <lineage>
        <taxon>Eukaryota</taxon>
        <taxon>Viridiplantae</taxon>
        <taxon>Streptophyta</taxon>
        <taxon>Embryophyta</taxon>
        <taxon>Tracheophyta</taxon>
        <taxon>Spermatophyta</taxon>
        <taxon>Magnoliopsida</taxon>
        <taxon>eudicotyledons</taxon>
        <taxon>Gunneridae</taxon>
        <taxon>Pentapetalae</taxon>
        <taxon>rosids</taxon>
        <taxon>fabids</taxon>
        <taxon>Fabales</taxon>
        <taxon>Fabaceae</taxon>
        <taxon>Papilionoideae</taxon>
        <taxon>50 kb inversion clade</taxon>
        <taxon>NPAAA clade</taxon>
        <taxon>Hologalegina</taxon>
        <taxon>IRL clade</taxon>
        <taxon>Trifolieae</taxon>
        <taxon>Trifolium</taxon>
    </lineage>
</organism>
<reference evidence="1 2" key="1">
    <citation type="journal article" date="2018" name="Front. Plant Sci.">
        <title>Red Clover (Trifolium pratense) and Zigzag Clover (T. medium) - A Picture of Genomic Similarities and Differences.</title>
        <authorList>
            <person name="Dluhosova J."/>
            <person name="Istvanek J."/>
            <person name="Nedelnik J."/>
            <person name="Repkova J."/>
        </authorList>
    </citation>
    <scope>NUCLEOTIDE SEQUENCE [LARGE SCALE GENOMIC DNA]</scope>
    <source>
        <strain evidence="2">cv. 10/8</strain>
        <tissue evidence="1">Leaf</tissue>
    </source>
</reference>
<name>A0A392RMX5_9FABA</name>
<evidence type="ECO:0000313" key="2">
    <source>
        <dbReference type="Proteomes" id="UP000265520"/>
    </source>
</evidence>
<dbReference type="Proteomes" id="UP000265520">
    <property type="component" value="Unassembled WGS sequence"/>
</dbReference>
<comment type="caution">
    <text evidence="1">The sequence shown here is derived from an EMBL/GenBank/DDBJ whole genome shotgun (WGS) entry which is preliminary data.</text>
</comment>
<dbReference type="AlphaFoldDB" id="A0A392RMX5"/>
<evidence type="ECO:0000313" key="1">
    <source>
        <dbReference type="EMBL" id="MCI37981.1"/>
    </source>
</evidence>
<keyword evidence="2" id="KW-1185">Reference proteome</keyword>
<sequence length="93" mass="10422">MTPDPSASVLRLPPTVCAMADSLTREIKELSVKDPLSLPVSEFESSSILSEKLEQNEFVFSPEYFQVLKTFLDRLQNVVKTQNDLDSSKSRAT</sequence>
<proteinExistence type="predicted"/>
<accession>A0A392RMX5</accession>
<feature type="non-terminal residue" evidence="1">
    <location>
        <position position="93"/>
    </location>
</feature>
<dbReference type="EMBL" id="LXQA010250620">
    <property type="protein sequence ID" value="MCI37981.1"/>
    <property type="molecule type" value="Genomic_DNA"/>
</dbReference>
<protein>
    <submittedName>
        <fullName evidence="1">Uncharacterized protein</fullName>
    </submittedName>
</protein>